<accession>A0AAF1K287</accession>
<evidence type="ECO:0000313" key="3">
    <source>
        <dbReference type="Proteomes" id="UP000249499"/>
    </source>
</evidence>
<reference evidence="2 3" key="1">
    <citation type="journal article" date="2018" name="Sci. Rep.">
        <title>Rhizobium tumorigenes sp. nov., a novel plant tumorigenic bacterium isolated from cane gall tumors on thornless blackberry.</title>
        <authorList>
            <person name="Kuzmanovi N."/>
            <person name="Smalla K."/>
            <person name="Gronow S."/>
            <person name="PuBawska J."/>
        </authorList>
    </citation>
    <scope>NUCLEOTIDE SEQUENCE [LARGE SCALE GENOMIC DNA]</scope>
    <source>
        <strain evidence="2 3">1078</strain>
    </source>
</reference>
<keyword evidence="1" id="KW-1133">Transmembrane helix</keyword>
<dbReference type="Pfam" id="PF10067">
    <property type="entry name" value="DUF2306"/>
    <property type="match status" value="1"/>
</dbReference>
<name>A0AAF1K287_9HYPH</name>
<protein>
    <submittedName>
        <fullName evidence="2">DUF2306 domain-containing protein</fullName>
    </submittedName>
</protein>
<dbReference type="RefSeq" id="WP_111222738.1">
    <property type="nucleotide sequence ID" value="NZ_CP117255.1"/>
</dbReference>
<proteinExistence type="predicted"/>
<keyword evidence="1" id="KW-0472">Membrane</keyword>
<organism evidence="2 3">
    <name type="scientific">Rhizobium tumorigenes</name>
    <dbReference type="NCBI Taxonomy" id="2041385"/>
    <lineage>
        <taxon>Bacteria</taxon>
        <taxon>Pseudomonadati</taxon>
        <taxon>Pseudomonadota</taxon>
        <taxon>Alphaproteobacteria</taxon>
        <taxon>Hyphomicrobiales</taxon>
        <taxon>Rhizobiaceae</taxon>
        <taxon>Rhizobium/Agrobacterium group</taxon>
        <taxon>Rhizobium</taxon>
    </lineage>
</organism>
<dbReference type="KEGG" id="rtu:PR017_09855"/>
<evidence type="ECO:0000256" key="1">
    <source>
        <dbReference type="SAM" id="Phobius"/>
    </source>
</evidence>
<dbReference type="InterPro" id="IPR018750">
    <property type="entry name" value="DUF2306_membrane"/>
</dbReference>
<keyword evidence="1" id="KW-0812">Transmembrane</keyword>
<dbReference type="AlphaFoldDB" id="A0AAF1K287"/>
<gene>
    <name evidence="2" type="ORF">PR017_09855</name>
</gene>
<dbReference type="EMBL" id="CP117255">
    <property type="protein sequence ID" value="WFR94153.1"/>
    <property type="molecule type" value="Genomic_DNA"/>
</dbReference>
<feature type="transmembrane region" description="Helical" evidence="1">
    <location>
        <begin position="73"/>
        <end position="91"/>
    </location>
</feature>
<keyword evidence="3" id="KW-1185">Reference proteome</keyword>
<feature type="transmembrane region" description="Helical" evidence="1">
    <location>
        <begin position="136"/>
        <end position="155"/>
    </location>
</feature>
<feature type="transmembrane region" description="Helical" evidence="1">
    <location>
        <begin position="103"/>
        <end position="124"/>
    </location>
</feature>
<dbReference type="Proteomes" id="UP000249499">
    <property type="component" value="Chromosome"/>
</dbReference>
<feature type="transmembrane region" description="Helical" evidence="1">
    <location>
        <begin position="12"/>
        <end position="32"/>
    </location>
</feature>
<reference evidence="3" key="2">
    <citation type="journal article" date="2023" name="MicrobiologyOpen">
        <title>Genomics of the tumorigenes clade of the family Rhizobiaceae and description of Rhizobium rhododendri sp. nov.</title>
        <authorList>
            <person name="Kuzmanovic N."/>
            <person name="diCenzo G.C."/>
            <person name="Bunk B."/>
            <person name="Sproeer C."/>
            <person name="Fruehling A."/>
            <person name="Neumann-Schaal M."/>
            <person name="Overmann J."/>
            <person name="Smalla K."/>
        </authorList>
    </citation>
    <scope>NUCLEOTIDE SEQUENCE [LARGE SCALE GENOMIC DNA]</scope>
    <source>
        <strain evidence="3">1078</strain>
    </source>
</reference>
<feature type="transmembrane region" description="Helical" evidence="1">
    <location>
        <begin position="44"/>
        <end position="61"/>
    </location>
</feature>
<sequence length="160" mass="17495">MTLEPLLSASPAIHIHVVAVVTSALLGAYVLFRRKGTRLHRLLGNIWLLLMAVGALSSFFIYKLNVFHGFSPIHLLSVFVLYSCVQAIVSARRHDIARHRRAVLGLYFGGIGGAGAFTLLPHRIMNAVVFTGHETMPLLLLVAMALFLGWAAWGARSIPV</sequence>
<evidence type="ECO:0000313" key="2">
    <source>
        <dbReference type="EMBL" id="WFR94153.1"/>
    </source>
</evidence>